<dbReference type="InterPro" id="IPR004659">
    <property type="entry name" value="RNase_E/G"/>
</dbReference>
<evidence type="ECO:0000256" key="2">
    <source>
        <dbReference type="ARBA" id="ARBA00022723"/>
    </source>
</evidence>
<dbReference type="SUPFAM" id="SSF50249">
    <property type="entry name" value="Nucleic acid-binding proteins"/>
    <property type="match status" value="1"/>
</dbReference>
<dbReference type="GO" id="GO:0005737">
    <property type="term" value="C:cytoplasm"/>
    <property type="evidence" value="ECO:0007669"/>
    <property type="project" value="TreeGrafter"/>
</dbReference>
<dbReference type="NCBIfam" id="TIGR00757">
    <property type="entry name" value="RNaseEG"/>
    <property type="match status" value="1"/>
</dbReference>
<evidence type="ECO:0000256" key="3">
    <source>
        <dbReference type="ARBA" id="ARBA00022801"/>
    </source>
</evidence>
<evidence type="ECO:0000256" key="1">
    <source>
        <dbReference type="ARBA" id="ARBA00001946"/>
    </source>
</evidence>
<dbReference type="InterPro" id="IPR012340">
    <property type="entry name" value="NA-bd_OB-fold"/>
</dbReference>
<dbReference type="GO" id="GO:0006364">
    <property type="term" value="P:rRNA processing"/>
    <property type="evidence" value="ECO:0007669"/>
    <property type="project" value="TreeGrafter"/>
</dbReference>
<keyword evidence="2" id="KW-0479">Metal-binding</keyword>
<comment type="cofactor">
    <cofactor evidence="1">
        <name>Mg(2+)</name>
        <dbReference type="ChEBI" id="CHEBI:18420"/>
    </cofactor>
</comment>
<proteinExistence type="predicted"/>
<evidence type="ECO:0000313" key="7">
    <source>
        <dbReference type="EMBL" id="NNG67419.1"/>
    </source>
</evidence>
<dbReference type="Proteomes" id="UP000529861">
    <property type="component" value="Unassembled WGS sequence"/>
</dbReference>
<evidence type="ECO:0000256" key="5">
    <source>
        <dbReference type="ARBA" id="ARBA00022884"/>
    </source>
</evidence>
<feature type="domain" description="S1 motif" evidence="6">
    <location>
        <begin position="41"/>
        <end position="114"/>
    </location>
</feature>
<accession>A0A7Y2PKW3</accession>
<dbReference type="SMART" id="SM00316">
    <property type="entry name" value="S1"/>
    <property type="match status" value="1"/>
</dbReference>
<dbReference type="InterPro" id="IPR019307">
    <property type="entry name" value="RNA-bd_AU-1/RNase_E/G"/>
</dbReference>
<comment type="caution">
    <text evidence="7">The sequence shown here is derived from an EMBL/GenBank/DDBJ whole genome shotgun (WGS) entry which is preliminary data.</text>
</comment>
<dbReference type="GO" id="GO:0046872">
    <property type="term" value="F:metal ion binding"/>
    <property type="evidence" value="ECO:0007669"/>
    <property type="project" value="UniProtKB-KW"/>
</dbReference>
<dbReference type="Gene3D" id="2.40.50.140">
    <property type="entry name" value="Nucleic acid-binding proteins"/>
    <property type="match status" value="1"/>
</dbReference>
<dbReference type="GO" id="GO:0003723">
    <property type="term" value="F:RNA binding"/>
    <property type="evidence" value="ECO:0007669"/>
    <property type="project" value="UniProtKB-KW"/>
</dbReference>
<evidence type="ECO:0000256" key="4">
    <source>
        <dbReference type="ARBA" id="ARBA00022842"/>
    </source>
</evidence>
<dbReference type="PROSITE" id="PS50126">
    <property type="entry name" value="S1"/>
    <property type="match status" value="1"/>
</dbReference>
<dbReference type="Pfam" id="PF10150">
    <property type="entry name" value="RNase_E_G"/>
    <property type="match status" value="1"/>
</dbReference>
<dbReference type="InterPro" id="IPR003029">
    <property type="entry name" value="S1_domain"/>
</dbReference>
<organism evidence="7 8">
    <name type="scientific">Caldanaerobacter subterraneus</name>
    <dbReference type="NCBI Taxonomy" id="911092"/>
    <lineage>
        <taxon>Bacteria</taxon>
        <taxon>Bacillati</taxon>
        <taxon>Bacillota</taxon>
        <taxon>Clostridia</taxon>
        <taxon>Thermoanaerobacterales</taxon>
        <taxon>Thermoanaerobacteraceae</taxon>
        <taxon>Caldanaerobacter</taxon>
    </lineage>
</organism>
<dbReference type="CDD" id="cd04453">
    <property type="entry name" value="S1_RNase_E"/>
    <property type="match status" value="1"/>
</dbReference>
<dbReference type="EMBL" id="JABEQB010000027">
    <property type="protein sequence ID" value="NNG67419.1"/>
    <property type="molecule type" value="Genomic_DNA"/>
</dbReference>
<dbReference type="PANTHER" id="PTHR30001">
    <property type="entry name" value="RIBONUCLEASE"/>
    <property type="match status" value="1"/>
</dbReference>
<dbReference type="RefSeq" id="WP_170271252.1">
    <property type="nucleotide sequence ID" value="NZ_JABEQB010000027.1"/>
</dbReference>
<name>A0A7Y2PKW3_9THEO</name>
<evidence type="ECO:0000259" key="6">
    <source>
        <dbReference type="PROSITE" id="PS50126"/>
    </source>
</evidence>
<dbReference type="GO" id="GO:0016787">
    <property type="term" value="F:hydrolase activity"/>
    <property type="evidence" value="ECO:0007669"/>
    <property type="project" value="UniProtKB-KW"/>
</dbReference>
<dbReference type="PANTHER" id="PTHR30001:SF0">
    <property type="entry name" value="RIBONUCLEASE G"/>
    <property type="match status" value="1"/>
</dbReference>
<dbReference type="GO" id="GO:0004540">
    <property type="term" value="F:RNA nuclease activity"/>
    <property type="evidence" value="ECO:0007669"/>
    <property type="project" value="InterPro"/>
</dbReference>
<keyword evidence="3" id="KW-0378">Hydrolase</keyword>
<evidence type="ECO:0000313" key="8">
    <source>
        <dbReference type="Proteomes" id="UP000529861"/>
    </source>
</evidence>
<keyword evidence="5" id="KW-0694">RNA-binding</keyword>
<dbReference type="AlphaFoldDB" id="A0A7Y2PKW3"/>
<dbReference type="Pfam" id="PF00575">
    <property type="entry name" value="S1"/>
    <property type="match status" value="1"/>
</dbReference>
<protein>
    <submittedName>
        <fullName evidence="7">Rne/Rng family ribonuclease</fullName>
    </submittedName>
</protein>
<keyword evidence="4" id="KW-0460">Magnesium</keyword>
<sequence length="472" mass="54225">MKILKRLIIDIDEKLCQIAFLEDGKLKEYRPERKNGKNILGNIYKGKVENVLKGMQAAFVDIGLNKNAFLFLEDVVGKEDKSITQVLKPGQEVMVQVTKEAIGLKSPRVTTNISIPGEYVVLMPFMNYVNVSHRIENPADRAKLAEIARRLKPEGMGLIMRTSSKNAKEEEIKEDIEKLLSVYEKIKENFKLLPSPSLIYSEESIAVKYLRDFLSYDVDEIVINDEEEYEKVNQYLKKIGKDIEVVLERGDVSGIYGVDFQVEKLLNKRVWLKSGGFLVIDQTEALTVIDVNTGKYVGKSSLEETIFKTNLEAAEEIALQLKLRDIGGIILIDFIDMKNENFKKELLEFFKEKLKQDRAKCTVLGFTQLGLVEMTRKKVREEISSFLKVKCPVCGGTGTVYSEEYIYKRLKNQIERILRHVLVKKVIVKGDKKVGEILSRKKLIEEYEKSRGIKLIFEEVFSEYGKFEVEFE</sequence>
<gene>
    <name evidence="7" type="ORF">HKI81_09380</name>
</gene>
<reference evidence="7 8" key="1">
    <citation type="submission" date="2020-04" db="EMBL/GenBank/DDBJ databases">
        <title>Draft genome sequence of Caldanaerobacter sunterraneus. strain 1523vc isolated from Griffin hot spring, Kamchatka, Russia.</title>
        <authorList>
            <person name="Toshchakov S.V."/>
            <person name="Podosokorskaya O.A."/>
            <person name="Kublanov I.V."/>
            <person name="Korzhenkov A."/>
            <person name="Patrushev M.V."/>
        </authorList>
    </citation>
    <scope>NUCLEOTIDE SEQUENCE [LARGE SCALE GENOMIC DNA]</scope>
    <source>
        <strain evidence="7 8">1523vc</strain>
    </source>
</reference>